<evidence type="ECO:0000256" key="3">
    <source>
        <dbReference type="ARBA" id="ARBA00022553"/>
    </source>
</evidence>
<name>A0ABU6GEB1_9BACL</name>
<dbReference type="Proteomes" id="UP001338137">
    <property type="component" value="Unassembled WGS sequence"/>
</dbReference>
<dbReference type="Pfam" id="PF02743">
    <property type="entry name" value="dCache_1"/>
    <property type="match status" value="1"/>
</dbReference>
<evidence type="ECO:0000256" key="2">
    <source>
        <dbReference type="ARBA" id="ARBA00022475"/>
    </source>
</evidence>
<dbReference type="InterPro" id="IPR003660">
    <property type="entry name" value="HAMP_dom"/>
</dbReference>
<dbReference type="SUPFAM" id="SSF158472">
    <property type="entry name" value="HAMP domain-like"/>
    <property type="match status" value="1"/>
</dbReference>
<dbReference type="SMART" id="SM00304">
    <property type="entry name" value="HAMP"/>
    <property type="match status" value="1"/>
</dbReference>
<dbReference type="EMBL" id="JARLKY010000134">
    <property type="protein sequence ID" value="MEC0232564.1"/>
    <property type="molecule type" value="Genomic_DNA"/>
</dbReference>
<evidence type="ECO:0000256" key="1">
    <source>
        <dbReference type="ARBA" id="ARBA00004651"/>
    </source>
</evidence>
<feature type="transmembrane region" description="Helical" evidence="9">
    <location>
        <begin position="12"/>
        <end position="34"/>
    </location>
</feature>
<dbReference type="Pfam" id="PF06580">
    <property type="entry name" value="His_kinase"/>
    <property type="match status" value="1"/>
</dbReference>
<evidence type="ECO:0000256" key="7">
    <source>
        <dbReference type="ARBA" id="ARBA00022989"/>
    </source>
</evidence>
<keyword evidence="3" id="KW-0597">Phosphoprotein</keyword>
<evidence type="ECO:0000259" key="10">
    <source>
        <dbReference type="PROSITE" id="PS50885"/>
    </source>
</evidence>
<sequence length="587" mass="67764">MSSRKLFLSLRMKFIILFFLLITIPFFFSGWITYKQYSRNVENDAIAYTKQIIDQITINLDRYMKDMDRLTLAPYYDNNVIDILRTHVSSDRKGSFVKSDEAAKMNLMISSLAIDRSELQSITIFTNDGIIFSNLQETIARTWQPADNPWIKDVIDADGGLIIIPPHKASYYIEQNREVVSIARVIRAGSTNEHLGIVKIDLSEMSFQKILASASFSRNSRIYVTDRHGRQLYPLHGQVELTSTGNTISFEGGTFITATKQSDYTGMFVTGLIPQDDMKAGARELIRSTFLISLVSILVAYFIAGIASSGLIKPIRHLQVKMKKVKKGDFRERAVVTTHDEIGQLTEGFNDMVMEIERLVKEVYESKLREREAEFYALQSQINPHFIYNTLESINTLALQSYQYEVSNVVVNLGRLLRYTVDKEQKYVHLRDEISFVEAYLEIQSSRLGIKLKTEFYIEIGHDYLLIPKLILQPLVENVIEHALTEETVTVHISTRLEQKDLIIVIEDDGMGMSAERKEYVEKHMYAEQNVTNKQRFVERKKEFALRNVHRRLYVLYGEGYGLFIDKTTAKGTTFWLRMPLIYEEEN</sequence>
<gene>
    <name evidence="11" type="ORF">P4I72_36230</name>
</gene>
<accession>A0ABU6GEB1</accession>
<evidence type="ECO:0000256" key="6">
    <source>
        <dbReference type="ARBA" id="ARBA00022777"/>
    </source>
</evidence>
<proteinExistence type="predicted"/>
<keyword evidence="2" id="KW-1003">Cell membrane</keyword>
<keyword evidence="8 9" id="KW-0472">Membrane</keyword>
<keyword evidence="6 11" id="KW-0418">Kinase</keyword>
<dbReference type="Pfam" id="PF00672">
    <property type="entry name" value="HAMP"/>
    <property type="match status" value="1"/>
</dbReference>
<evidence type="ECO:0000256" key="4">
    <source>
        <dbReference type="ARBA" id="ARBA00022679"/>
    </source>
</evidence>
<dbReference type="Gene3D" id="3.30.565.10">
    <property type="entry name" value="Histidine kinase-like ATPase, C-terminal domain"/>
    <property type="match status" value="1"/>
</dbReference>
<evidence type="ECO:0000256" key="8">
    <source>
        <dbReference type="ARBA" id="ARBA00023136"/>
    </source>
</evidence>
<keyword evidence="4" id="KW-0808">Transferase</keyword>
<evidence type="ECO:0000256" key="9">
    <source>
        <dbReference type="SAM" id="Phobius"/>
    </source>
</evidence>
<comment type="caution">
    <text evidence="11">The sequence shown here is derived from an EMBL/GenBank/DDBJ whole genome shotgun (WGS) entry which is preliminary data.</text>
</comment>
<dbReference type="InterPro" id="IPR036890">
    <property type="entry name" value="HATPase_C_sf"/>
</dbReference>
<dbReference type="InterPro" id="IPR010559">
    <property type="entry name" value="Sig_transdc_His_kin_internal"/>
</dbReference>
<keyword evidence="5 9" id="KW-0812">Transmembrane</keyword>
<dbReference type="PANTHER" id="PTHR34220">
    <property type="entry name" value="SENSOR HISTIDINE KINASE YPDA"/>
    <property type="match status" value="1"/>
</dbReference>
<keyword evidence="12" id="KW-1185">Reference proteome</keyword>
<evidence type="ECO:0000313" key="11">
    <source>
        <dbReference type="EMBL" id="MEC0232564.1"/>
    </source>
</evidence>
<dbReference type="Gene3D" id="6.10.340.10">
    <property type="match status" value="1"/>
</dbReference>
<dbReference type="CDD" id="cd06225">
    <property type="entry name" value="HAMP"/>
    <property type="match status" value="1"/>
</dbReference>
<dbReference type="PROSITE" id="PS50885">
    <property type="entry name" value="HAMP"/>
    <property type="match status" value="1"/>
</dbReference>
<dbReference type="GO" id="GO:0016301">
    <property type="term" value="F:kinase activity"/>
    <property type="evidence" value="ECO:0007669"/>
    <property type="project" value="UniProtKB-KW"/>
</dbReference>
<feature type="transmembrane region" description="Helical" evidence="9">
    <location>
        <begin position="290"/>
        <end position="312"/>
    </location>
</feature>
<protein>
    <submittedName>
        <fullName evidence="11">Sensor histidine kinase</fullName>
    </submittedName>
</protein>
<dbReference type="Gene3D" id="3.30.450.20">
    <property type="entry name" value="PAS domain"/>
    <property type="match status" value="2"/>
</dbReference>
<comment type="subcellular location">
    <subcellularLocation>
        <location evidence="1">Cell membrane</location>
        <topology evidence="1">Multi-pass membrane protein</topology>
    </subcellularLocation>
</comment>
<organism evidence="11 12">
    <name type="scientific">Paenibacillus alba</name>
    <dbReference type="NCBI Taxonomy" id="1197127"/>
    <lineage>
        <taxon>Bacteria</taxon>
        <taxon>Bacillati</taxon>
        <taxon>Bacillota</taxon>
        <taxon>Bacilli</taxon>
        <taxon>Bacillales</taxon>
        <taxon>Paenibacillaceae</taxon>
        <taxon>Paenibacillus</taxon>
    </lineage>
</organism>
<keyword evidence="7 9" id="KW-1133">Transmembrane helix</keyword>
<reference evidence="11 12" key="1">
    <citation type="submission" date="2023-03" db="EMBL/GenBank/DDBJ databases">
        <title>Bacillus Genome Sequencing.</title>
        <authorList>
            <person name="Dunlap C."/>
        </authorList>
    </citation>
    <scope>NUCLEOTIDE SEQUENCE [LARGE SCALE GENOMIC DNA]</scope>
    <source>
        <strain evidence="11 12">BD-533</strain>
    </source>
</reference>
<dbReference type="SUPFAM" id="SSF55874">
    <property type="entry name" value="ATPase domain of HSP90 chaperone/DNA topoisomerase II/histidine kinase"/>
    <property type="match status" value="1"/>
</dbReference>
<evidence type="ECO:0000313" key="12">
    <source>
        <dbReference type="Proteomes" id="UP001338137"/>
    </source>
</evidence>
<feature type="domain" description="HAMP" evidence="10">
    <location>
        <begin position="309"/>
        <end position="361"/>
    </location>
</feature>
<dbReference type="InterPro" id="IPR050640">
    <property type="entry name" value="Bact_2-comp_sensor_kinase"/>
</dbReference>
<dbReference type="InterPro" id="IPR033479">
    <property type="entry name" value="dCache_1"/>
</dbReference>
<dbReference type="RefSeq" id="WP_326076769.1">
    <property type="nucleotide sequence ID" value="NZ_JARLKY010000134.1"/>
</dbReference>
<evidence type="ECO:0000256" key="5">
    <source>
        <dbReference type="ARBA" id="ARBA00022692"/>
    </source>
</evidence>
<dbReference type="InterPro" id="IPR003594">
    <property type="entry name" value="HATPase_dom"/>
</dbReference>
<dbReference type="Pfam" id="PF02518">
    <property type="entry name" value="HATPase_c"/>
    <property type="match status" value="1"/>
</dbReference>
<dbReference type="PANTHER" id="PTHR34220:SF7">
    <property type="entry name" value="SENSOR HISTIDINE KINASE YPDA"/>
    <property type="match status" value="1"/>
</dbReference>